<name>A0A517M7W4_9BACT</name>
<gene>
    <name evidence="2" type="primary">trxA_7</name>
    <name evidence="2" type="ORF">EC9_51870</name>
</gene>
<evidence type="ECO:0000313" key="2">
    <source>
        <dbReference type="EMBL" id="QDS90968.1"/>
    </source>
</evidence>
<dbReference type="RefSeq" id="WP_145348684.1">
    <property type="nucleotide sequence ID" value="NZ_CP036261.1"/>
</dbReference>
<proteinExistence type="predicted"/>
<dbReference type="AlphaFoldDB" id="A0A517M7W4"/>
<dbReference type="OrthoDB" id="9790390at2"/>
<dbReference type="EMBL" id="CP036261">
    <property type="protein sequence ID" value="QDS90968.1"/>
    <property type="molecule type" value="Genomic_DNA"/>
</dbReference>
<dbReference type="Gene3D" id="3.40.30.10">
    <property type="entry name" value="Glutaredoxin"/>
    <property type="match status" value="1"/>
</dbReference>
<sequence>MKRTDLQTLTDSKDQFVLLEFYADWSPGRSVVPCELKAAATAHQTKLTVEPIDVTQAPDASEAFMIDTIPSVLLYRGGILLQRWDGPTNPLVILQDFEQAISEWAVYEACHE</sequence>
<reference evidence="2 3" key="1">
    <citation type="submission" date="2019-02" db="EMBL/GenBank/DDBJ databases">
        <title>Deep-cultivation of Planctomycetes and their phenomic and genomic characterization uncovers novel biology.</title>
        <authorList>
            <person name="Wiegand S."/>
            <person name="Jogler M."/>
            <person name="Boedeker C."/>
            <person name="Pinto D."/>
            <person name="Vollmers J."/>
            <person name="Rivas-Marin E."/>
            <person name="Kohn T."/>
            <person name="Peeters S.H."/>
            <person name="Heuer A."/>
            <person name="Rast P."/>
            <person name="Oberbeckmann S."/>
            <person name="Bunk B."/>
            <person name="Jeske O."/>
            <person name="Meyerdierks A."/>
            <person name="Storesund J.E."/>
            <person name="Kallscheuer N."/>
            <person name="Luecker S."/>
            <person name="Lage O.M."/>
            <person name="Pohl T."/>
            <person name="Merkel B.J."/>
            <person name="Hornburger P."/>
            <person name="Mueller R.-W."/>
            <person name="Bruemmer F."/>
            <person name="Labrenz M."/>
            <person name="Spormann A.M."/>
            <person name="Op den Camp H."/>
            <person name="Overmann J."/>
            <person name="Amann R."/>
            <person name="Jetten M.S.M."/>
            <person name="Mascher T."/>
            <person name="Medema M.H."/>
            <person name="Devos D.P."/>
            <person name="Kaster A.-K."/>
            <person name="Ovreas L."/>
            <person name="Rohde M."/>
            <person name="Galperin M.Y."/>
            <person name="Jogler C."/>
        </authorList>
    </citation>
    <scope>NUCLEOTIDE SEQUENCE [LARGE SCALE GENOMIC DNA]</scope>
    <source>
        <strain evidence="2 3">EC9</strain>
    </source>
</reference>
<organism evidence="2 3">
    <name type="scientific">Rosistilla ulvae</name>
    <dbReference type="NCBI Taxonomy" id="1930277"/>
    <lineage>
        <taxon>Bacteria</taxon>
        <taxon>Pseudomonadati</taxon>
        <taxon>Planctomycetota</taxon>
        <taxon>Planctomycetia</taxon>
        <taxon>Pirellulales</taxon>
        <taxon>Pirellulaceae</taxon>
        <taxon>Rosistilla</taxon>
    </lineage>
</organism>
<keyword evidence="3" id="KW-1185">Reference proteome</keyword>
<dbReference type="InterPro" id="IPR036249">
    <property type="entry name" value="Thioredoxin-like_sf"/>
</dbReference>
<dbReference type="Pfam" id="PF00085">
    <property type="entry name" value="Thioredoxin"/>
    <property type="match status" value="1"/>
</dbReference>
<evidence type="ECO:0000259" key="1">
    <source>
        <dbReference type="Pfam" id="PF00085"/>
    </source>
</evidence>
<dbReference type="SUPFAM" id="SSF52833">
    <property type="entry name" value="Thioredoxin-like"/>
    <property type="match status" value="1"/>
</dbReference>
<feature type="domain" description="Thioredoxin" evidence="1">
    <location>
        <begin position="12"/>
        <end position="89"/>
    </location>
</feature>
<evidence type="ECO:0000313" key="3">
    <source>
        <dbReference type="Proteomes" id="UP000319557"/>
    </source>
</evidence>
<protein>
    <submittedName>
        <fullName evidence="2">Thioredoxin</fullName>
    </submittedName>
</protein>
<dbReference type="KEGG" id="ruv:EC9_51870"/>
<accession>A0A517M7W4</accession>
<dbReference type="Proteomes" id="UP000319557">
    <property type="component" value="Chromosome"/>
</dbReference>
<dbReference type="InterPro" id="IPR013766">
    <property type="entry name" value="Thioredoxin_domain"/>
</dbReference>